<dbReference type="InterPro" id="IPR036509">
    <property type="entry name" value="Met_Sox_Rdtase_MsrA_sf"/>
</dbReference>
<feature type="signal peptide" evidence="5">
    <location>
        <begin position="1"/>
        <end position="23"/>
    </location>
</feature>
<protein>
    <recommendedName>
        <fullName evidence="4">Peptide methionine sulfoxide reductase MsrA</fullName>
        <shortName evidence="4">Protein-methionine-S-oxide reductase</shortName>
        <ecNumber evidence="4">1.8.4.11</ecNumber>
    </recommendedName>
    <alternativeName>
        <fullName evidence="4">Peptide-methionine (S)-S-oxide reductase</fullName>
        <shortName evidence="4">Peptide Met(O) reductase</shortName>
    </alternativeName>
</protein>
<dbReference type="HAMAP" id="MF_01401">
    <property type="entry name" value="MsrA"/>
    <property type="match status" value="1"/>
</dbReference>
<evidence type="ECO:0000256" key="5">
    <source>
        <dbReference type="SAM" id="SignalP"/>
    </source>
</evidence>
<name>A0ABT6DQ25_9BACT</name>
<dbReference type="RefSeq" id="WP_277579412.1">
    <property type="nucleotide sequence ID" value="NZ_JANRMI010000005.1"/>
</dbReference>
<keyword evidence="5" id="KW-0732">Signal</keyword>
<evidence type="ECO:0000256" key="1">
    <source>
        <dbReference type="ARBA" id="ARBA00023002"/>
    </source>
</evidence>
<proteinExistence type="inferred from homology"/>
<evidence type="ECO:0000259" key="6">
    <source>
        <dbReference type="Pfam" id="PF01625"/>
    </source>
</evidence>
<keyword evidence="1 4" id="KW-0560">Oxidoreductase</keyword>
<sequence length="206" mass="23105">MRHFKVLMTLFSVILFSGFSVFAKTSSPQSESKSEGKKGGRVSIETSYLAGGCFWGMEDLLRKIPGVTDVTVGYMGGNVKNATYNIVKLGASGHAETVKIDFDPAKLKYEDLLLNFFKMHDPTTENRQGNDVGTQYRSEIFYTSEEQKATAEKVRARVDKSGAWGKPVVTKIEKAGEFWKAEDYHQDYLVKNPGGYTCHYIRPLTF</sequence>
<organism evidence="7 8">
    <name type="scientific">Bdellovibrio svalbardensis</name>
    <dbReference type="NCBI Taxonomy" id="2972972"/>
    <lineage>
        <taxon>Bacteria</taxon>
        <taxon>Pseudomonadati</taxon>
        <taxon>Bdellovibrionota</taxon>
        <taxon>Bdellovibrionia</taxon>
        <taxon>Bdellovibrionales</taxon>
        <taxon>Pseudobdellovibrionaceae</taxon>
        <taxon>Bdellovibrio</taxon>
    </lineage>
</organism>
<dbReference type="SUPFAM" id="SSF55068">
    <property type="entry name" value="Peptide methionine sulfoxide reductase"/>
    <property type="match status" value="1"/>
</dbReference>
<evidence type="ECO:0000313" key="7">
    <source>
        <dbReference type="EMBL" id="MDG0817936.1"/>
    </source>
</evidence>
<evidence type="ECO:0000313" key="8">
    <source>
        <dbReference type="Proteomes" id="UP001152321"/>
    </source>
</evidence>
<reference evidence="7" key="1">
    <citation type="submission" date="2022-08" db="EMBL/GenBank/DDBJ databases">
        <title>Novel Bdellovibrio Species Isolated from Svalbard: Designation Bdellovibrio svalbardensis.</title>
        <authorList>
            <person name="Mitchell R.J."/>
            <person name="Choi S.Y."/>
        </authorList>
    </citation>
    <scope>NUCLEOTIDE SEQUENCE</scope>
    <source>
        <strain evidence="7">PAP01</strain>
    </source>
</reference>
<accession>A0ABT6DQ25</accession>
<comment type="catalytic activity">
    <reaction evidence="2 4">
        <text>L-methionyl-[protein] + [thioredoxin]-disulfide + H2O = L-methionyl-(S)-S-oxide-[protein] + [thioredoxin]-dithiol</text>
        <dbReference type="Rhea" id="RHEA:14217"/>
        <dbReference type="Rhea" id="RHEA-COMP:10698"/>
        <dbReference type="Rhea" id="RHEA-COMP:10700"/>
        <dbReference type="Rhea" id="RHEA-COMP:12313"/>
        <dbReference type="Rhea" id="RHEA-COMP:12315"/>
        <dbReference type="ChEBI" id="CHEBI:15377"/>
        <dbReference type="ChEBI" id="CHEBI:16044"/>
        <dbReference type="ChEBI" id="CHEBI:29950"/>
        <dbReference type="ChEBI" id="CHEBI:44120"/>
        <dbReference type="ChEBI" id="CHEBI:50058"/>
        <dbReference type="EC" id="1.8.4.11"/>
    </reaction>
</comment>
<keyword evidence="8" id="KW-1185">Reference proteome</keyword>
<dbReference type="NCBIfam" id="TIGR00401">
    <property type="entry name" value="msrA"/>
    <property type="match status" value="1"/>
</dbReference>
<evidence type="ECO:0000256" key="3">
    <source>
        <dbReference type="ARBA" id="ARBA00048782"/>
    </source>
</evidence>
<evidence type="ECO:0000256" key="4">
    <source>
        <dbReference type="HAMAP-Rule" id="MF_01401"/>
    </source>
</evidence>
<dbReference type="Proteomes" id="UP001152321">
    <property type="component" value="Unassembled WGS sequence"/>
</dbReference>
<evidence type="ECO:0000256" key="2">
    <source>
        <dbReference type="ARBA" id="ARBA00047806"/>
    </source>
</evidence>
<dbReference type="EC" id="1.8.4.11" evidence="4"/>
<gene>
    <name evidence="4 7" type="primary">msrA</name>
    <name evidence="7" type="ORF">NWE73_16255</name>
</gene>
<feature type="active site" evidence="4">
    <location>
        <position position="53"/>
    </location>
</feature>
<dbReference type="Gene3D" id="3.30.1060.10">
    <property type="entry name" value="Peptide methionine sulphoxide reductase MsrA"/>
    <property type="match status" value="1"/>
</dbReference>
<feature type="chain" id="PRO_5046079248" description="Peptide methionine sulfoxide reductase MsrA" evidence="5">
    <location>
        <begin position="24"/>
        <end position="206"/>
    </location>
</feature>
<dbReference type="PANTHER" id="PTHR43774:SF1">
    <property type="entry name" value="PEPTIDE METHIONINE SULFOXIDE REDUCTASE MSRA 2"/>
    <property type="match status" value="1"/>
</dbReference>
<comment type="similarity">
    <text evidence="4">Belongs to the MsrA Met sulfoxide reductase family.</text>
</comment>
<dbReference type="PANTHER" id="PTHR43774">
    <property type="entry name" value="PEPTIDE METHIONINE SULFOXIDE REDUCTASE"/>
    <property type="match status" value="1"/>
</dbReference>
<dbReference type="GO" id="GO:0008113">
    <property type="term" value="F:peptide-methionine (S)-S-oxide reductase activity"/>
    <property type="evidence" value="ECO:0007669"/>
    <property type="project" value="UniProtKB-EC"/>
</dbReference>
<feature type="domain" description="Peptide methionine sulphoxide reductase MsrA" evidence="6">
    <location>
        <begin position="47"/>
        <end position="198"/>
    </location>
</feature>
<dbReference type="EMBL" id="JANRMI010000005">
    <property type="protein sequence ID" value="MDG0817936.1"/>
    <property type="molecule type" value="Genomic_DNA"/>
</dbReference>
<comment type="function">
    <text evidence="4">Has an important function as a repair enzyme for proteins that have been inactivated by oxidation. Catalyzes the reversible oxidation-reduction of methionine sulfoxide in proteins to methionine.</text>
</comment>
<dbReference type="Pfam" id="PF01625">
    <property type="entry name" value="PMSR"/>
    <property type="match status" value="1"/>
</dbReference>
<dbReference type="InterPro" id="IPR002569">
    <property type="entry name" value="Met_Sox_Rdtase_MsrA_dom"/>
</dbReference>
<comment type="caution">
    <text evidence="7">The sequence shown here is derived from an EMBL/GenBank/DDBJ whole genome shotgun (WGS) entry which is preliminary data.</text>
</comment>
<comment type="catalytic activity">
    <reaction evidence="3 4">
        <text>[thioredoxin]-disulfide + L-methionine + H2O = L-methionine (S)-S-oxide + [thioredoxin]-dithiol</text>
        <dbReference type="Rhea" id="RHEA:19993"/>
        <dbReference type="Rhea" id="RHEA-COMP:10698"/>
        <dbReference type="Rhea" id="RHEA-COMP:10700"/>
        <dbReference type="ChEBI" id="CHEBI:15377"/>
        <dbReference type="ChEBI" id="CHEBI:29950"/>
        <dbReference type="ChEBI" id="CHEBI:50058"/>
        <dbReference type="ChEBI" id="CHEBI:57844"/>
        <dbReference type="ChEBI" id="CHEBI:58772"/>
        <dbReference type="EC" id="1.8.4.11"/>
    </reaction>
</comment>